<dbReference type="GO" id="GO:0051287">
    <property type="term" value="F:NAD binding"/>
    <property type="evidence" value="ECO:0007669"/>
    <property type="project" value="InterPro"/>
</dbReference>
<evidence type="ECO:0000313" key="9">
    <source>
        <dbReference type="Proteomes" id="UP000236754"/>
    </source>
</evidence>
<keyword evidence="9" id="KW-1185">Reference proteome</keyword>
<dbReference type="GO" id="GO:0016616">
    <property type="term" value="F:oxidoreductase activity, acting on the CH-OH group of donors, NAD or NADP as acceptor"/>
    <property type="evidence" value="ECO:0007669"/>
    <property type="project" value="InterPro"/>
</dbReference>
<evidence type="ECO:0000313" key="8">
    <source>
        <dbReference type="EMBL" id="SEG47562.1"/>
    </source>
</evidence>
<dbReference type="EMBL" id="FNVU01000005">
    <property type="protein sequence ID" value="SEG47562.1"/>
    <property type="molecule type" value="Genomic_DNA"/>
</dbReference>
<protein>
    <submittedName>
        <fullName evidence="8">Phosphoglycerate dehydrogenase</fullName>
    </submittedName>
</protein>
<evidence type="ECO:0000256" key="1">
    <source>
        <dbReference type="ARBA" id="ARBA00005854"/>
    </source>
</evidence>
<keyword evidence="3 5" id="KW-0560">Oxidoreductase</keyword>
<dbReference type="PROSITE" id="PS00065">
    <property type="entry name" value="D_2_HYDROXYACID_DH_1"/>
    <property type="match status" value="1"/>
</dbReference>
<evidence type="ECO:0000259" key="6">
    <source>
        <dbReference type="Pfam" id="PF00389"/>
    </source>
</evidence>
<dbReference type="Pfam" id="PF02826">
    <property type="entry name" value="2-Hacid_dh_C"/>
    <property type="match status" value="1"/>
</dbReference>
<dbReference type="InterPro" id="IPR050857">
    <property type="entry name" value="D-2-hydroxyacid_DH"/>
</dbReference>
<feature type="domain" description="D-isomer specific 2-hydroxyacid dehydrogenase NAD-binding" evidence="7">
    <location>
        <begin position="114"/>
        <end position="286"/>
    </location>
</feature>
<dbReference type="PANTHER" id="PTHR42789">
    <property type="entry name" value="D-ISOMER SPECIFIC 2-HYDROXYACID DEHYDROGENASE FAMILY PROTEIN (AFU_ORTHOLOGUE AFUA_6G10090)"/>
    <property type="match status" value="1"/>
</dbReference>
<evidence type="ECO:0000256" key="4">
    <source>
        <dbReference type="ARBA" id="ARBA00023027"/>
    </source>
</evidence>
<keyword evidence="2" id="KW-0028">Amino-acid biosynthesis</keyword>
<evidence type="ECO:0000259" key="7">
    <source>
        <dbReference type="Pfam" id="PF02826"/>
    </source>
</evidence>
<comment type="similarity">
    <text evidence="1 5">Belongs to the D-isomer specific 2-hydroxyacid dehydrogenase family.</text>
</comment>
<feature type="domain" description="D-isomer specific 2-hydroxyacid dehydrogenase catalytic" evidence="6">
    <location>
        <begin position="38"/>
        <end position="314"/>
    </location>
</feature>
<dbReference type="RefSeq" id="WP_200823245.1">
    <property type="nucleotide sequence ID" value="NZ_FNVU01000005.1"/>
</dbReference>
<evidence type="ECO:0000256" key="2">
    <source>
        <dbReference type="ARBA" id="ARBA00022605"/>
    </source>
</evidence>
<evidence type="ECO:0000256" key="3">
    <source>
        <dbReference type="ARBA" id="ARBA00023002"/>
    </source>
</evidence>
<dbReference type="SUPFAM" id="SSF52283">
    <property type="entry name" value="Formate/glycerate dehydrogenase catalytic domain-like"/>
    <property type="match status" value="1"/>
</dbReference>
<dbReference type="InterPro" id="IPR006139">
    <property type="entry name" value="D-isomer_2_OHA_DH_cat_dom"/>
</dbReference>
<reference evidence="8 9" key="1">
    <citation type="submission" date="2016-10" db="EMBL/GenBank/DDBJ databases">
        <authorList>
            <person name="de Groot N.N."/>
        </authorList>
    </citation>
    <scope>NUCLEOTIDE SEQUENCE [LARGE SCALE GENOMIC DNA]</scope>
    <source>
        <strain evidence="8 9">CGMCC 4.2023</strain>
    </source>
</reference>
<dbReference type="SUPFAM" id="SSF51735">
    <property type="entry name" value="NAD(P)-binding Rossmann-fold domains"/>
    <property type="match status" value="1"/>
</dbReference>
<dbReference type="GO" id="GO:0008652">
    <property type="term" value="P:amino acid biosynthetic process"/>
    <property type="evidence" value="ECO:0007669"/>
    <property type="project" value="UniProtKB-KW"/>
</dbReference>
<dbReference type="Gene3D" id="3.40.50.720">
    <property type="entry name" value="NAD(P)-binding Rossmann-like Domain"/>
    <property type="match status" value="2"/>
</dbReference>
<evidence type="ECO:0000256" key="5">
    <source>
        <dbReference type="RuleBase" id="RU003719"/>
    </source>
</evidence>
<dbReference type="PANTHER" id="PTHR42789:SF1">
    <property type="entry name" value="D-ISOMER SPECIFIC 2-HYDROXYACID DEHYDROGENASE FAMILY PROTEIN (AFU_ORTHOLOGUE AFUA_6G10090)"/>
    <property type="match status" value="1"/>
</dbReference>
<dbReference type="InterPro" id="IPR006140">
    <property type="entry name" value="D-isomer_DH_NAD-bd"/>
</dbReference>
<accession>A0A1H6AGP6</accession>
<dbReference type="InterPro" id="IPR029752">
    <property type="entry name" value="D-isomer_DH_CS1"/>
</dbReference>
<keyword evidence="4" id="KW-0520">NAD</keyword>
<proteinExistence type="inferred from homology"/>
<dbReference type="InterPro" id="IPR036291">
    <property type="entry name" value="NAD(P)-bd_dom_sf"/>
</dbReference>
<dbReference type="CDD" id="cd12169">
    <property type="entry name" value="PGDH_like_1"/>
    <property type="match status" value="1"/>
</dbReference>
<dbReference type="Pfam" id="PF00389">
    <property type="entry name" value="2-Hacid_dh"/>
    <property type="match status" value="1"/>
</dbReference>
<dbReference type="AlphaFoldDB" id="A0A1H6AGP6"/>
<dbReference type="Proteomes" id="UP000236754">
    <property type="component" value="Unassembled WGS sequence"/>
</dbReference>
<organism evidence="8 9">
    <name type="scientific">Actinacidiphila yanglinensis</name>
    <dbReference type="NCBI Taxonomy" id="310779"/>
    <lineage>
        <taxon>Bacteria</taxon>
        <taxon>Bacillati</taxon>
        <taxon>Actinomycetota</taxon>
        <taxon>Actinomycetes</taxon>
        <taxon>Kitasatosporales</taxon>
        <taxon>Streptomycetaceae</taxon>
        <taxon>Actinacidiphila</taxon>
    </lineage>
</organism>
<sequence length="316" mass="33642">MSLRVAVLDDYQQVAESQADWSGRLPGAETVFFPRHIADPDELVAALAPFDVVVAMRERTAFPREVLRRLPRLRLLVTTGMRNASLDVAAAAEFGVLVCGTGGYPTGTSELTWAMILGLVRGVAGDDARVRAGGWQQRVAPDLSGEVLGIVGLGRLGTQVAAVGAAFGMDVVAWSPHLTAERAAEGGARLVGKDELFATAKVATVHMVLAEGTRGLIGDAELGAMRAGSYLVNTSRFGLIEEEALRRALAGDRPAGVGLDVFDVEPLPDGHWLRTAPRTLLSPHMGYVTEQTYRIFYGDAVEDIAAWQAGAPVRTL</sequence>
<name>A0A1H6AGP6_9ACTN</name>
<gene>
    <name evidence="8" type="ORF">SAMN05216223_105383</name>
</gene>